<dbReference type="CDD" id="cd18186">
    <property type="entry name" value="BTB_POZ_ZBTB_KLHL-like"/>
    <property type="match status" value="1"/>
</dbReference>
<dbReference type="SMART" id="SM00225">
    <property type="entry name" value="BTB"/>
    <property type="match status" value="2"/>
</dbReference>
<organism evidence="2 3">
    <name type="scientific">Daphnia pulex</name>
    <name type="common">Water flea</name>
    <dbReference type="NCBI Taxonomy" id="6669"/>
    <lineage>
        <taxon>Eukaryota</taxon>
        <taxon>Metazoa</taxon>
        <taxon>Ecdysozoa</taxon>
        <taxon>Arthropoda</taxon>
        <taxon>Crustacea</taxon>
        <taxon>Branchiopoda</taxon>
        <taxon>Diplostraca</taxon>
        <taxon>Cladocera</taxon>
        <taxon>Anomopoda</taxon>
        <taxon>Daphniidae</taxon>
        <taxon>Daphnia</taxon>
    </lineage>
</organism>
<evidence type="ECO:0000313" key="2">
    <source>
        <dbReference type="EMBL" id="EFX82557.1"/>
    </source>
</evidence>
<accession>E9GCG7</accession>
<proteinExistence type="predicted"/>
<dbReference type="Pfam" id="PF00651">
    <property type="entry name" value="BTB"/>
    <property type="match status" value="2"/>
</dbReference>
<dbReference type="InParanoid" id="E9GCG7"/>
<dbReference type="InterPro" id="IPR011333">
    <property type="entry name" value="SKP1/BTB/POZ_sf"/>
</dbReference>
<dbReference type="SUPFAM" id="SSF54695">
    <property type="entry name" value="POZ domain"/>
    <property type="match status" value="2"/>
</dbReference>
<evidence type="ECO:0000259" key="1">
    <source>
        <dbReference type="PROSITE" id="PS50097"/>
    </source>
</evidence>
<feature type="domain" description="BTB" evidence="1">
    <location>
        <begin position="443"/>
        <end position="512"/>
    </location>
</feature>
<dbReference type="AlphaFoldDB" id="E9GCG7"/>
<dbReference type="Gene3D" id="3.30.710.10">
    <property type="entry name" value="Potassium Channel Kv1.1, Chain A"/>
    <property type="match status" value="2"/>
</dbReference>
<dbReference type="PANTHER" id="PTHR24413">
    <property type="entry name" value="SPECKLE-TYPE POZ PROTEIN"/>
    <property type="match status" value="1"/>
</dbReference>
<dbReference type="eggNOG" id="KOG1987">
    <property type="taxonomic scope" value="Eukaryota"/>
</dbReference>
<protein>
    <recommendedName>
        <fullName evidence="1">BTB domain-containing protein</fullName>
    </recommendedName>
</protein>
<dbReference type="Proteomes" id="UP000000305">
    <property type="component" value="Unassembled WGS sequence"/>
</dbReference>
<dbReference type="InterPro" id="IPR000210">
    <property type="entry name" value="BTB/POZ_dom"/>
</dbReference>
<evidence type="ECO:0000313" key="3">
    <source>
        <dbReference type="Proteomes" id="UP000000305"/>
    </source>
</evidence>
<reference evidence="2 3" key="1">
    <citation type="journal article" date="2011" name="Science">
        <title>The ecoresponsive genome of Daphnia pulex.</title>
        <authorList>
            <person name="Colbourne J.K."/>
            <person name="Pfrender M.E."/>
            <person name="Gilbert D."/>
            <person name="Thomas W.K."/>
            <person name="Tucker A."/>
            <person name="Oakley T.H."/>
            <person name="Tokishita S."/>
            <person name="Aerts A."/>
            <person name="Arnold G.J."/>
            <person name="Basu M.K."/>
            <person name="Bauer D.J."/>
            <person name="Caceres C.E."/>
            <person name="Carmel L."/>
            <person name="Casola C."/>
            <person name="Choi J.H."/>
            <person name="Detter J.C."/>
            <person name="Dong Q."/>
            <person name="Dusheyko S."/>
            <person name="Eads B.D."/>
            <person name="Frohlich T."/>
            <person name="Geiler-Samerotte K.A."/>
            <person name="Gerlach D."/>
            <person name="Hatcher P."/>
            <person name="Jogdeo S."/>
            <person name="Krijgsveld J."/>
            <person name="Kriventseva E.V."/>
            <person name="Kultz D."/>
            <person name="Laforsch C."/>
            <person name="Lindquist E."/>
            <person name="Lopez J."/>
            <person name="Manak J.R."/>
            <person name="Muller J."/>
            <person name="Pangilinan J."/>
            <person name="Patwardhan R.P."/>
            <person name="Pitluck S."/>
            <person name="Pritham E.J."/>
            <person name="Rechtsteiner A."/>
            <person name="Rho M."/>
            <person name="Rogozin I.B."/>
            <person name="Sakarya O."/>
            <person name="Salamov A."/>
            <person name="Schaack S."/>
            <person name="Shapiro H."/>
            <person name="Shiga Y."/>
            <person name="Skalitzky C."/>
            <person name="Smith Z."/>
            <person name="Souvorov A."/>
            <person name="Sung W."/>
            <person name="Tang Z."/>
            <person name="Tsuchiya D."/>
            <person name="Tu H."/>
            <person name="Vos H."/>
            <person name="Wang M."/>
            <person name="Wolf Y.I."/>
            <person name="Yamagata H."/>
            <person name="Yamada T."/>
            <person name="Ye Y."/>
            <person name="Shaw J.R."/>
            <person name="Andrews J."/>
            <person name="Crease T.J."/>
            <person name="Tang H."/>
            <person name="Lucas S.M."/>
            <person name="Robertson H.M."/>
            <person name="Bork P."/>
            <person name="Koonin E.V."/>
            <person name="Zdobnov E.M."/>
            <person name="Grigoriev I.V."/>
            <person name="Lynch M."/>
            <person name="Boore J.L."/>
        </authorList>
    </citation>
    <scope>NUCLEOTIDE SEQUENCE [LARGE SCALE GENOMIC DNA]</scope>
</reference>
<feature type="domain" description="BTB" evidence="1">
    <location>
        <begin position="158"/>
        <end position="222"/>
    </location>
</feature>
<keyword evidence="3" id="KW-1185">Reference proteome</keyword>
<gene>
    <name evidence="2" type="ORF">DAPPUDRAFT_101128</name>
</gene>
<dbReference type="PROSITE" id="PS50097">
    <property type="entry name" value="BTB"/>
    <property type="match status" value="2"/>
</dbReference>
<dbReference type="EMBL" id="GL732539">
    <property type="protein sequence ID" value="EFX82557.1"/>
    <property type="molecule type" value="Genomic_DNA"/>
</dbReference>
<name>E9GCG7_DAPPU</name>
<dbReference type="KEGG" id="dpx:DAPPUDRAFT_101128"/>
<dbReference type="PhylomeDB" id="E9GCG7"/>
<dbReference type="OrthoDB" id="25620at2759"/>
<dbReference type="HOGENOM" id="CLU_022210_0_0_1"/>
<sequence>MTSKIFGTPQMIVPYEWILENVGKQTMTFASKMISFRGEKVFRVGLKNYAKWPLDLPVLFLMAIDLRKIGMRVESVKCGMHGNGIGPAKMEKMIREDMDDEGSLQLFTIKLYEKILGNCTFSFRICIEGTDPGYSYQLSDRLAKDQLWAALKNQKHLVDVELIVKDKIFPAHKAILAARSPVFADKFEKKQSAGRNGLHHIRIDGVEPSSVEKLLYFIYTGEPKGTLEDGELLKLANYYQLTALSSLCQHAVRKIDAALQIASFMKCFNNNAKEFSSSKITPEKETEISFERTTPTFRCSLEFKQKETEQPQCVMQYQNYSIFIAYLTGKSVWDNECDGFYVEQPVIHLSCIKHRSFGLQVEEVYCDMNEENVWLKMESQYFQKKLELLHLTAKSESCLNVDFPVTVDFEIKTVSTIGNYYYEMMDDLWLNDLWLAATNQLLTDVEIFAGTVKVMEAHRIILSARSPVLNLCVNKISSKTGKSIVTFGAEFDVEIVKYFLKFIYIGSLKTTDGVHQLSKLATMYQVETLKNVCQLLDASPPDAEKLTDCLLQL</sequence>